<keyword evidence="8 11" id="KW-0460">Magnesium</keyword>
<dbReference type="GO" id="GO:0046872">
    <property type="term" value="F:metal ion binding"/>
    <property type="evidence" value="ECO:0007669"/>
    <property type="project" value="UniProtKB-UniRule"/>
</dbReference>
<dbReference type="UniPathway" id="UPA00344"/>
<evidence type="ECO:0000313" key="14">
    <source>
        <dbReference type="Proteomes" id="UP000627538"/>
    </source>
</evidence>
<comment type="pathway">
    <text evidence="3 11">Cofactor biosynthesis; molybdopterin biosynthesis.</text>
</comment>
<dbReference type="NCBIfam" id="NF045515">
    <property type="entry name" value="Glp_gephyrin"/>
    <property type="match status" value="1"/>
</dbReference>
<dbReference type="FunFam" id="2.170.190.11:FF:000001">
    <property type="entry name" value="Molybdopterin molybdenumtransferase"/>
    <property type="match status" value="1"/>
</dbReference>
<sequence>MIPVEAYVADLLAGITALEPVEVDVADALGCVLADDVVARHAVPPFTNSAMDGFALRAADLGDLDPATEAVPGADSSEPTTPITLPVAGDIAAGDNAVYRCEPGQAWRIMTGARVPEGADTVVKVEDTTTPAGIVALPDEVTILRVPRAGANVRHAGEDCRVGDVIIRRGEILSPAALSSAASVGYARLKVRPRVRVGVVSTGDELVSAGNDLDLAQIPDSNSVLLRALLERADADVVTVTHSGDDAEEFAATLARMCADVDLIVTSGGVSAGAYDVVKAAADTIDLRFNQVAMQPGKPQGFGRVRAGDNSALLCALPGNPVSVFVSFHVFVRPVLAALTGRGDAAQAVTVAATTSSGWRSPAGKRQFVPVHVTWPRQAGNTPIARPTHRLGSRSHFVASLHEATGLAVIAEDVTDVAAWSIIDVIVV</sequence>
<dbReference type="Gene3D" id="2.40.340.10">
    <property type="entry name" value="MoeA, C-terminal, domain IV"/>
    <property type="match status" value="1"/>
</dbReference>
<dbReference type="GO" id="GO:0006777">
    <property type="term" value="P:Mo-molybdopterin cofactor biosynthetic process"/>
    <property type="evidence" value="ECO:0007669"/>
    <property type="project" value="UniProtKB-UniRule"/>
</dbReference>
<dbReference type="SMART" id="SM00852">
    <property type="entry name" value="MoCF_biosynth"/>
    <property type="match status" value="1"/>
</dbReference>
<dbReference type="SUPFAM" id="SSF53218">
    <property type="entry name" value="Molybdenum cofactor biosynthesis proteins"/>
    <property type="match status" value="1"/>
</dbReference>
<dbReference type="InterPro" id="IPR001453">
    <property type="entry name" value="MoaB/Mog_dom"/>
</dbReference>
<comment type="caution">
    <text evidence="13">The sequence shown here is derived from an EMBL/GenBank/DDBJ whole genome shotgun (WGS) entry which is preliminary data.</text>
</comment>
<dbReference type="CDD" id="cd00887">
    <property type="entry name" value="MoeA"/>
    <property type="match status" value="1"/>
</dbReference>
<evidence type="ECO:0000256" key="7">
    <source>
        <dbReference type="ARBA" id="ARBA00022723"/>
    </source>
</evidence>
<dbReference type="Gene3D" id="3.40.980.10">
    <property type="entry name" value="MoaB/Mog-like domain"/>
    <property type="match status" value="1"/>
</dbReference>
<dbReference type="GO" id="GO:0005829">
    <property type="term" value="C:cytosol"/>
    <property type="evidence" value="ECO:0007669"/>
    <property type="project" value="TreeGrafter"/>
</dbReference>
<evidence type="ECO:0000256" key="2">
    <source>
        <dbReference type="ARBA" id="ARBA00002901"/>
    </source>
</evidence>
<dbReference type="RefSeq" id="WP_191071135.1">
    <property type="nucleotide sequence ID" value="NZ_CP060506.1"/>
</dbReference>
<dbReference type="Pfam" id="PF03453">
    <property type="entry name" value="MoeA_N"/>
    <property type="match status" value="1"/>
</dbReference>
<evidence type="ECO:0000256" key="1">
    <source>
        <dbReference type="ARBA" id="ARBA00001946"/>
    </source>
</evidence>
<evidence type="ECO:0000256" key="6">
    <source>
        <dbReference type="ARBA" id="ARBA00022679"/>
    </source>
</evidence>
<organism evidence="13 14">
    <name type="scientific">Nanchangia anserum</name>
    <dbReference type="NCBI Taxonomy" id="2692125"/>
    <lineage>
        <taxon>Bacteria</taxon>
        <taxon>Bacillati</taxon>
        <taxon>Actinomycetota</taxon>
        <taxon>Actinomycetes</taxon>
        <taxon>Actinomycetales</taxon>
        <taxon>Actinomycetaceae</taxon>
        <taxon>Nanchangia</taxon>
    </lineage>
</organism>
<dbReference type="Gene3D" id="2.170.190.11">
    <property type="entry name" value="Molybdopterin biosynthesis moea protein, domain 3"/>
    <property type="match status" value="1"/>
</dbReference>
<dbReference type="InterPro" id="IPR036135">
    <property type="entry name" value="MoeA_linker/N_sf"/>
</dbReference>
<dbReference type="Pfam" id="PF00994">
    <property type="entry name" value="MoCF_biosynth"/>
    <property type="match status" value="1"/>
</dbReference>
<comment type="cofactor">
    <cofactor evidence="1 11">
        <name>Mg(2+)</name>
        <dbReference type="ChEBI" id="CHEBI:18420"/>
    </cofactor>
</comment>
<evidence type="ECO:0000256" key="8">
    <source>
        <dbReference type="ARBA" id="ARBA00022842"/>
    </source>
</evidence>
<dbReference type="InterPro" id="IPR036425">
    <property type="entry name" value="MoaB/Mog-like_dom_sf"/>
</dbReference>
<evidence type="ECO:0000256" key="5">
    <source>
        <dbReference type="ARBA" id="ARBA00022505"/>
    </source>
</evidence>
<name>A0A8I0G757_9ACTO</name>
<reference evidence="13 14" key="1">
    <citation type="submission" date="2020-08" db="EMBL/GenBank/DDBJ databases">
        <title>Winkia gen. nov., sp. nov., isolated from faeces of the Anser albifrons in China.</title>
        <authorList>
            <person name="Liu Q."/>
        </authorList>
    </citation>
    <scope>NUCLEOTIDE SEQUENCE [LARGE SCALE GENOMIC DNA]</scope>
    <source>
        <strain evidence="13 14">C62</strain>
    </source>
</reference>
<keyword evidence="6 11" id="KW-0808">Transferase</keyword>
<dbReference type="Pfam" id="PF03454">
    <property type="entry name" value="MoeA_C"/>
    <property type="match status" value="1"/>
</dbReference>
<dbReference type="SUPFAM" id="SSF63882">
    <property type="entry name" value="MoeA N-terminal region -like"/>
    <property type="match status" value="1"/>
</dbReference>
<dbReference type="AlphaFoldDB" id="A0A8I0G757"/>
<evidence type="ECO:0000259" key="12">
    <source>
        <dbReference type="SMART" id="SM00852"/>
    </source>
</evidence>
<keyword evidence="5 11" id="KW-0500">Molybdenum</keyword>
<dbReference type="InterPro" id="IPR036688">
    <property type="entry name" value="MoeA_C_domain_IV_sf"/>
</dbReference>
<feature type="domain" description="MoaB/Mog" evidence="12">
    <location>
        <begin position="198"/>
        <end position="338"/>
    </location>
</feature>
<comment type="catalytic activity">
    <reaction evidence="10">
        <text>adenylyl-molybdopterin + molybdate = Mo-molybdopterin + AMP + H(+)</text>
        <dbReference type="Rhea" id="RHEA:35047"/>
        <dbReference type="ChEBI" id="CHEBI:15378"/>
        <dbReference type="ChEBI" id="CHEBI:36264"/>
        <dbReference type="ChEBI" id="CHEBI:62727"/>
        <dbReference type="ChEBI" id="CHEBI:71302"/>
        <dbReference type="ChEBI" id="CHEBI:456215"/>
        <dbReference type="EC" id="2.10.1.1"/>
    </reaction>
</comment>
<dbReference type="Gene3D" id="3.90.105.10">
    <property type="entry name" value="Molybdopterin biosynthesis moea protein, domain 2"/>
    <property type="match status" value="1"/>
</dbReference>
<keyword evidence="9 11" id="KW-0501">Molybdenum cofactor biosynthesis</keyword>
<accession>A0A8I0G757</accession>
<dbReference type="FunFam" id="3.40.980.10:FF:000004">
    <property type="entry name" value="Molybdopterin molybdenumtransferase"/>
    <property type="match status" value="1"/>
</dbReference>
<evidence type="ECO:0000256" key="11">
    <source>
        <dbReference type="RuleBase" id="RU365090"/>
    </source>
</evidence>
<dbReference type="InterPro" id="IPR005110">
    <property type="entry name" value="MoeA_linker/N"/>
</dbReference>
<comment type="function">
    <text evidence="2 11">Catalyzes the insertion of molybdate into adenylated molybdopterin with the concomitant release of AMP.</text>
</comment>
<evidence type="ECO:0000256" key="3">
    <source>
        <dbReference type="ARBA" id="ARBA00005046"/>
    </source>
</evidence>
<evidence type="ECO:0000256" key="9">
    <source>
        <dbReference type="ARBA" id="ARBA00023150"/>
    </source>
</evidence>
<dbReference type="SUPFAM" id="SSF63867">
    <property type="entry name" value="MoeA C-terminal domain-like"/>
    <property type="match status" value="1"/>
</dbReference>
<evidence type="ECO:0000313" key="13">
    <source>
        <dbReference type="EMBL" id="MBD3689057.1"/>
    </source>
</evidence>
<dbReference type="NCBIfam" id="TIGR00177">
    <property type="entry name" value="molyb_syn"/>
    <property type="match status" value="1"/>
</dbReference>
<keyword evidence="14" id="KW-1185">Reference proteome</keyword>
<dbReference type="InterPro" id="IPR038987">
    <property type="entry name" value="MoeA-like"/>
</dbReference>
<dbReference type="EC" id="2.10.1.1" evidence="11"/>
<evidence type="ECO:0000256" key="10">
    <source>
        <dbReference type="ARBA" id="ARBA00047317"/>
    </source>
</evidence>
<dbReference type="PANTHER" id="PTHR10192:SF5">
    <property type="entry name" value="GEPHYRIN"/>
    <property type="match status" value="1"/>
</dbReference>
<proteinExistence type="inferred from homology"/>
<gene>
    <name evidence="13" type="ORF">H8R10_02260</name>
</gene>
<dbReference type="GO" id="GO:0061599">
    <property type="term" value="F:molybdopterin molybdotransferase activity"/>
    <property type="evidence" value="ECO:0007669"/>
    <property type="project" value="UniProtKB-UniRule"/>
</dbReference>
<dbReference type="PANTHER" id="PTHR10192">
    <property type="entry name" value="MOLYBDOPTERIN BIOSYNTHESIS PROTEIN"/>
    <property type="match status" value="1"/>
</dbReference>
<keyword evidence="7 11" id="KW-0479">Metal-binding</keyword>
<evidence type="ECO:0000256" key="4">
    <source>
        <dbReference type="ARBA" id="ARBA00010763"/>
    </source>
</evidence>
<comment type="similarity">
    <text evidence="4 11">Belongs to the MoeA family.</text>
</comment>
<dbReference type="EMBL" id="JACRUO010000001">
    <property type="protein sequence ID" value="MBD3689057.1"/>
    <property type="molecule type" value="Genomic_DNA"/>
</dbReference>
<protein>
    <recommendedName>
        <fullName evidence="11">Molybdopterin molybdenumtransferase</fullName>
        <ecNumber evidence="11">2.10.1.1</ecNumber>
    </recommendedName>
</protein>
<dbReference type="Proteomes" id="UP000627538">
    <property type="component" value="Unassembled WGS sequence"/>
</dbReference>
<dbReference type="InterPro" id="IPR005111">
    <property type="entry name" value="MoeA_C_domain_IV"/>
</dbReference>